<name>A0A7S2WNA2_9STRA</name>
<dbReference type="Gene3D" id="2.60.120.260">
    <property type="entry name" value="Galactose-binding domain-like"/>
    <property type="match status" value="1"/>
</dbReference>
<feature type="signal peptide" evidence="1">
    <location>
        <begin position="1"/>
        <end position="20"/>
    </location>
</feature>
<dbReference type="AlphaFoldDB" id="A0A7S2WNA2"/>
<sequence>MERSFLVLACLFASICSSFGTTMFAPPASPGQLGHAPAGTDLFALVDLSGVDGQQESWVQFQSRSYFTICEVEVYDINGQRIFPIGHYSTEMYYGTKASYAYDGDYSDNWERCAHLDNKGNASGNTVLRLDILGSDPDPAKVWVKSRRDANISHPELWERLTNVRVYISGQYIGNLTNNPVMLYKPVPQPHKAYPPTHNNGWACEECADDYDD</sequence>
<evidence type="ECO:0000313" key="3">
    <source>
        <dbReference type="EMBL" id="CAD9698892.1"/>
    </source>
</evidence>
<feature type="chain" id="PRO_5036212026" evidence="1">
    <location>
        <begin position="21"/>
        <end position="213"/>
    </location>
</feature>
<keyword evidence="1" id="KW-0732">Signal</keyword>
<evidence type="ECO:0000256" key="1">
    <source>
        <dbReference type="SAM" id="SignalP"/>
    </source>
</evidence>
<gene>
    <name evidence="2" type="ORF">QSP1433_LOCUS13723</name>
    <name evidence="3" type="ORF">QSP1433_LOCUS13726</name>
</gene>
<dbReference type="EMBL" id="HBHK01021538">
    <property type="protein sequence ID" value="CAD9698884.1"/>
    <property type="molecule type" value="Transcribed_RNA"/>
</dbReference>
<protein>
    <submittedName>
        <fullName evidence="3">Uncharacterized protein</fullName>
    </submittedName>
</protein>
<proteinExistence type="predicted"/>
<dbReference type="EMBL" id="HBHK01021546">
    <property type="protein sequence ID" value="CAD9698892.1"/>
    <property type="molecule type" value="Transcribed_RNA"/>
</dbReference>
<accession>A0A7S2WNA2</accession>
<evidence type="ECO:0000313" key="2">
    <source>
        <dbReference type="EMBL" id="CAD9698884.1"/>
    </source>
</evidence>
<organism evidence="3">
    <name type="scientific">Mucochytrium quahogii</name>
    <dbReference type="NCBI Taxonomy" id="96639"/>
    <lineage>
        <taxon>Eukaryota</taxon>
        <taxon>Sar</taxon>
        <taxon>Stramenopiles</taxon>
        <taxon>Bigyra</taxon>
        <taxon>Labyrinthulomycetes</taxon>
        <taxon>Thraustochytrida</taxon>
        <taxon>Thraustochytriidae</taxon>
        <taxon>Mucochytrium</taxon>
    </lineage>
</organism>
<reference evidence="3" key="1">
    <citation type="submission" date="2021-01" db="EMBL/GenBank/DDBJ databases">
        <authorList>
            <person name="Corre E."/>
            <person name="Pelletier E."/>
            <person name="Niang G."/>
            <person name="Scheremetjew M."/>
            <person name="Finn R."/>
            <person name="Kale V."/>
            <person name="Holt S."/>
            <person name="Cochrane G."/>
            <person name="Meng A."/>
            <person name="Brown T."/>
            <person name="Cohen L."/>
        </authorList>
    </citation>
    <scope>NUCLEOTIDE SEQUENCE</scope>
    <source>
        <strain evidence="3">NY070348D</strain>
    </source>
</reference>